<feature type="chain" id="PRO_5024417797" evidence="1">
    <location>
        <begin position="26"/>
        <end position="1969"/>
    </location>
</feature>
<dbReference type="Pfam" id="PF18962">
    <property type="entry name" value="Por_Secre_tail"/>
    <property type="match status" value="1"/>
</dbReference>
<name>A0A5M6CI96_9BACT</name>
<evidence type="ECO:0000313" key="3">
    <source>
        <dbReference type="EMBL" id="KAA5534931.1"/>
    </source>
</evidence>
<comment type="caution">
    <text evidence="3">The sequence shown here is derived from an EMBL/GenBank/DDBJ whole genome shotgun (WGS) entry which is preliminary data.</text>
</comment>
<gene>
    <name evidence="3" type="ORF">F0919_10045</name>
</gene>
<dbReference type="InterPro" id="IPR011050">
    <property type="entry name" value="Pectin_lyase_fold/virulence"/>
</dbReference>
<dbReference type="InterPro" id="IPR044023">
    <property type="entry name" value="Ig_7"/>
</dbReference>
<organism evidence="3 4">
    <name type="scientific">Taibaiella lutea</name>
    <dbReference type="NCBI Taxonomy" id="2608001"/>
    <lineage>
        <taxon>Bacteria</taxon>
        <taxon>Pseudomonadati</taxon>
        <taxon>Bacteroidota</taxon>
        <taxon>Chitinophagia</taxon>
        <taxon>Chitinophagales</taxon>
        <taxon>Chitinophagaceae</taxon>
        <taxon>Taibaiella</taxon>
    </lineage>
</organism>
<dbReference type="InterPro" id="IPR035986">
    <property type="entry name" value="PKD_dom_sf"/>
</dbReference>
<protein>
    <submittedName>
        <fullName evidence="3">T9SS type A sorting domain-containing protein</fullName>
    </submittedName>
</protein>
<dbReference type="SUPFAM" id="SSF51126">
    <property type="entry name" value="Pectin lyase-like"/>
    <property type="match status" value="2"/>
</dbReference>
<dbReference type="InterPro" id="IPR026444">
    <property type="entry name" value="Secre_tail"/>
</dbReference>
<reference evidence="3 4" key="1">
    <citation type="submission" date="2019-09" db="EMBL/GenBank/DDBJ databases">
        <title>Genome sequence and assembly of Taibaiella sp.</title>
        <authorList>
            <person name="Chhetri G."/>
        </authorList>
    </citation>
    <scope>NUCLEOTIDE SEQUENCE [LARGE SCALE GENOMIC DNA]</scope>
    <source>
        <strain evidence="3 4">KVB11</strain>
    </source>
</reference>
<dbReference type="InterPro" id="IPR013783">
    <property type="entry name" value="Ig-like_fold"/>
</dbReference>
<sequence>MFNFSKPIVLFFLLNFLLAGRNLSAQTWTVDMCSGGPPSLTTSNTYGPMYSTSTANATSRIAVIYPASQLSTIAGSAISNIYFNKTTASAMSGTPSFKIYLKEVSATDWGSSAITWATEIAGATLVFDGNPASIVGSTTGWKNFPLTANFPYSGSQNLAVFMEYQNTTASSSISWSYDYTGPCVNTSNNNTTKYINNTSGTLGASLSSTNYRRPYIGFDYAFANCAGIPATPVIAGPVSSPCPATAFTLTSTGSSIGTGITYDWQYYNTVTSTWTSTGGTAASYIVASGITAPTQYRLVSNCSFSGQQSISNTVSIGVSSGLAGGTYTINNTAPTAGTNYHSFTEAIAAMHCGILGSVVFNVTPGTPYNEIVSVDNIPGTSPANTIRINGNGALVQYANTANDRQLLTISGTKYLKIDSLNFKALATDYGWAALITNGASYDSITRCKFDLSAVTSISSGNTNGITFSGSNTAATTAGVNGTHCFIDRNYLLSATGTGGMYYAISVASGGNDSNTISNNIFENFYYYGIYISTATGTKVLGNDLHKTNKTGSLTTFYGIYLTGSMPGTIVNGNRLHNPIAASASSTSSFYGIYNLGDATAANPMLIANNALYNINQGGIIYGIYNSSSPYTGVFHNTISIDKVLTGTSSNYGIYATGTNPGTTIKNNIVSITAGTSGAKYGFYYSTAASIDDAQKNNIYVSSSQSGTQYYGYYTTAYATQAAFQTAYPALEVNSPLENPQFASPATGDLTPNNVALFGTGTNLLSVVPRDIINVPRSLTPTPGAFELTSTATNDAGTLSLANPSGNVCAGIQQVSVKIMNGGINVINNVQVHWSVNGTAQTPVTYTNPINTLTSPAGNIATVVLGNVNFTTTPTNLKVWTYLPNGVADTVTINDTLSVTVAASLSGTFTVNSAVPTGGTNYQTFTALANDLNTYGVCGPLTVNVVAGSGPYNEVVKFNDISGTSATNKIRINGNGATVQFSNTATVTQLLTLNGTKYMTIDSLNFKALASGFGWGSLITGGAAFDTIRRCTFDLTSITATSSTYSNGITFSASATSATSAGTNGSNCYIGYNKVLGPTGAGGPYYGLTLAGTNTGNVLDHNEIHNFYYYGLYVSGGTNNSILGNDINRSDKITVTSTFYGLYLTGSMPGAKVLNNRIHDPADPSVNSANSFYGLYASSVAGDVNNRNLIANNAVYNINQGSSLYGIYLPTTSYTDVYHNTVVIDKAVSGSGTTYGIYASGSTSSTNIRNNNVSITAGNTGIKYGFYYSSLTTIADIQRNNIYMNSSQTGTQYYGYLAAAYNSITAFHNAYPALEAGSLDVDPQFIAPATGNLIPGNYALLGNGLNLTATVPNDIIGVTRMTVPTPGAFEIAPVGTNNAGSVNMLTPKGSFCAGLQPVNVSVVNAGTNNITNMKIHWQVNGVDQPVYNYTATLNSILNAGQFLDTVLLGNANFAAGSPTTIKIWTFQPNNSADNYNGNDTITFTLEPSVFTIDAVKDTLCPGGSTTITLDPSTGYTPGNLNWQKSTNGTVWNDINNTDVVTYNTGALTADNFFRVKVSGGVNACYSDSLKILVVNPQLLNVDDTARCGEGAVTLTAEVSLNALAKWYDSPTATTPVATGASFATPFLTASTTYYVAAGIGSGPATCQTAMTPVTITINPMPVVDLGSNINDCVDSGYVGVLDAGIHPFNVTYLWDDNSTAQLRAYNASGIYGVAVTNQYGCVGSDSVSVVLRPNPVVELGNDTSICNGATLTLDAGDEGIEYYWNTGNTSQTLTITHAGSYNVFVTNAEGCIKSDTIFVDMQGELPVVDGILVTNNGDRSFTFTAVNPQNVIGYDWDFGDNTQHSFLSSPTHTYADNGDYIVVLKLSSTCGYFTDSSAAHIVGINQINVSNDELNVYPNPATDAVTILNKGALSMKQIEVINILGQVVYKAAADSKDRHTLQLNGLSSGIYTIEIFTDKGNVARKLEVRR</sequence>
<feature type="signal peptide" evidence="1">
    <location>
        <begin position="1"/>
        <end position="25"/>
    </location>
</feature>
<keyword evidence="1" id="KW-0732">Signal</keyword>
<evidence type="ECO:0000313" key="4">
    <source>
        <dbReference type="Proteomes" id="UP000323632"/>
    </source>
</evidence>
<evidence type="ECO:0000259" key="2">
    <source>
        <dbReference type="PROSITE" id="PS50093"/>
    </source>
</evidence>
<proteinExistence type="predicted"/>
<dbReference type="Gene3D" id="2.160.20.10">
    <property type="entry name" value="Single-stranded right-handed beta-helix, Pectin lyase-like"/>
    <property type="match status" value="2"/>
</dbReference>
<dbReference type="Pfam" id="PF19081">
    <property type="entry name" value="Ig_7"/>
    <property type="match status" value="1"/>
</dbReference>
<dbReference type="Proteomes" id="UP000323632">
    <property type="component" value="Unassembled WGS sequence"/>
</dbReference>
<dbReference type="PROSITE" id="PS50093">
    <property type="entry name" value="PKD"/>
    <property type="match status" value="1"/>
</dbReference>
<dbReference type="NCBIfam" id="TIGR04183">
    <property type="entry name" value="Por_Secre_tail"/>
    <property type="match status" value="1"/>
</dbReference>
<evidence type="ECO:0000256" key="1">
    <source>
        <dbReference type="SAM" id="SignalP"/>
    </source>
</evidence>
<dbReference type="EMBL" id="VWSH01000002">
    <property type="protein sequence ID" value="KAA5534931.1"/>
    <property type="molecule type" value="Genomic_DNA"/>
</dbReference>
<accession>A0A5M6CI96</accession>
<dbReference type="SUPFAM" id="SSF49299">
    <property type="entry name" value="PKD domain"/>
    <property type="match status" value="1"/>
</dbReference>
<keyword evidence="4" id="KW-1185">Reference proteome</keyword>
<dbReference type="InterPro" id="IPR000601">
    <property type="entry name" value="PKD_dom"/>
</dbReference>
<feature type="domain" description="PKD" evidence="2">
    <location>
        <begin position="1826"/>
        <end position="1880"/>
    </location>
</feature>
<dbReference type="SMART" id="SM00710">
    <property type="entry name" value="PbH1"/>
    <property type="match status" value="9"/>
</dbReference>
<dbReference type="CDD" id="cd00146">
    <property type="entry name" value="PKD"/>
    <property type="match status" value="1"/>
</dbReference>
<dbReference type="Gene3D" id="2.60.40.10">
    <property type="entry name" value="Immunoglobulins"/>
    <property type="match status" value="1"/>
</dbReference>
<dbReference type="InterPro" id="IPR012334">
    <property type="entry name" value="Pectin_lyas_fold"/>
</dbReference>
<dbReference type="InterPro" id="IPR006626">
    <property type="entry name" value="PbH1"/>
</dbReference>
<dbReference type="Pfam" id="PF18911">
    <property type="entry name" value="PKD_4"/>
    <property type="match status" value="1"/>
</dbReference>